<dbReference type="AlphaFoldDB" id="A0A9D4BIQ6"/>
<reference evidence="1" key="2">
    <citation type="submission" date="2020-11" db="EMBL/GenBank/DDBJ databases">
        <authorList>
            <person name="McCartney M.A."/>
            <person name="Auch B."/>
            <person name="Kono T."/>
            <person name="Mallez S."/>
            <person name="Becker A."/>
            <person name="Gohl D.M."/>
            <person name="Silverstein K.A.T."/>
            <person name="Koren S."/>
            <person name="Bechman K.B."/>
            <person name="Herman A."/>
            <person name="Abrahante J.E."/>
            <person name="Garbe J."/>
        </authorList>
    </citation>
    <scope>NUCLEOTIDE SEQUENCE</scope>
    <source>
        <strain evidence="1">Duluth1</strain>
        <tissue evidence="1">Whole animal</tissue>
    </source>
</reference>
<reference evidence="1" key="1">
    <citation type="journal article" date="2019" name="bioRxiv">
        <title>The Genome of the Zebra Mussel, Dreissena polymorpha: A Resource for Invasive Species Research.</title>
        <authorList>
            <person name="McCartney M.A."/>
            <person name="Auch B."/>
            <person name="Kono T."/>
            <person name="Mallez S."/>
            <person name="Zhang Y."/>
            <person name="Obille A."/>
            <person name="Becker A."/>
            <person name="Abrahante J.E."/>
            <person name="Garbe J."/>
            <person name="Badalamenti J.P."/>
            <person name="Herman A."/>
            <person name="Mangelson H."/>
            <person name="Liachko I."/>
            <person name="Sullivan S."/>
            <person name="Sone E.D."/>
            <person name="Koren S."/>
            <person name="Silverstein K.A.T."/>
            <person name="Beckman K.B."/>
            <person name="Gohl D.M."/>
        </authorList>
    </citation>
    <scope>NUCLEOTIDE SEQUENCE</scope>
    <source>
        <strain evidence="1">Duluth1</strain>
        <tissue evidence="1">Whole animal</tissue>
    </source>
</reference>
<proteinExistence type="predicted"/>
<keyword evidence="2" id="KW-1185">Reference proteome</keyword>
<sequence length="67" mass="8058">MKLHKMRVHIKNHQEILSRIVIEMPILGTTTRMHGHLEGDGTCSTNWDRRLLRHHLRERRILVRENS</sequence>
<evidence type="ECO:0000313" key="1">
    <source>
        <dbReference type="EMBL" id="KAH3696249.1"/>
    </source>
</evidence>
<name>A0A9D4BIQ6_DREPO</name>
<gene>
    <name evidence="1" type="ORF">DPMN_083714</name>
</gene>
<dbReference type="Proteomes" id="UP000828390">
    <property type="component" value="Unassembled WGS sequence"/>
</dbReference>
<dbReference type="EMBL" id="JAIWYP010000016">
    <property type="protein sequence ID" value="KAH3696249.1"/>
    <property type="molecule type" value="Genomic_DNA"/>
</dbReference>
<comment type="caution">
    <text evidence="1">The sequence shown here is derived from an EMBL/GenBank/DDBJ whole genome shotgun (WGS) entry which is preliminary data.</text>
</comment>
<protein>
    <submittedName>
        <fullName evidence="1">Uncharacterized protein</fullName>
    </submittedName>
</protein>
<organism evidence="1 2">
    <name type="scientific">Dreissena polymorpha</name>
    <name type="common">Zebra mussel</name>
    <name type="synonym">Mytilus polymorpha</name>
    <dbReference type="NCBI Taxonomy" id="45954"/>
    <lineage>
        <taxon>Eukaryota</taxon>
        <taxon>Metazoa</taxon>
        <taxon>Spiralia</taxon>
        <taxon>Lophotrochozoa</taxon>
        <taxon>Mollusca</taxon>
        <taxon>Bivalvia</taxon>
        <taxon>Autobranchia</taxon>
        <taxon>Heteroconchia</taxon>
        <taxon>Euheterodonta</taxon>
        <taxon>Imparidentia</taxon>
        <taxon>Neoheterodontei</taxon>
        <taxon>Myida</taxon>
        <taxon>Dreissenoidea</taxon>
        <taxon>Dreissenidae</taxon>
        <taxon>Dreissena</taxon>
    </lineage>
</organism>
<evidence type="ECO:0000313" key="2">
    <source>
        <dbReference type="Proteomes" id="UP000828390"/>
    </source>
</evidence>
<accession>A0A9D4BIQ6</accession>